<proteinExistence type="predicted"/>
<organism evidence="3">
    <name type="scientific">Coccidioides posadasii (strain RMSCC 757 / Silveira)</name>
    <name type="common">Valley fever fungus</name>
    <dbReference type="NCBI Taxonomy" id="443226"/>
    <lineage>
        <taxon>Eukaryota</taxon>
        <taxon>Fungi</taxon>
        <taxon>Dikarya</taxon>
        <taxon>Ascomycota</taxon>
        <taxon>Pezizomycotina</taxon>
        <taxon>Eurotiomycetes</taxon>
        <taxon>Eurotiomycetidae</taxon>
        <taxon>Onygenales</taxon>
        <taxon>Onygenaceae</taxon>
        <taxon>Coccidioides</taxon>
    </lineage>
</organism>
<protein>
    <submittedName>
        <fullName evidence="2">Uncharacterized protein</fullName>
    </submittedName>
</protein>
<name>E9D8H2_COCPS</name>
<dbReference type="HOGENOM" id="CLU_1695323_0_0_1"/>
<gene>
    <name evidence="2" type="ORF">CPSG_06124</name>
</gene>
<dbReference type="Proteomes" id="UP000002497">
    <property type="component" value="Unassembled WGS sequence"/>
</dbReference>
<dbReference type="VEuPathDB" id="FungiDB:D8B26_007053"/>
<sequence length="155" mass="17923">MFSQDGIPPTRCAACILALLLQQAVDSWFQDSSPKYQRLHLLDHDWKQLEYMVGLLQPFSQFIKLLSKTTGPTIHLHLETEEDKAQQFTTRENIQEAIKAANLKFQKYYGDTEHPKGELLAVAAALHPSHSMRAYNSEDWTSDECETYQQHILRF</sequence>
<evidence type="ECO:0000256" key="1">
    <source>
        <dbReference type="SAM" id="SignalP"/>
    </source>
</evidence>
<reference evidence="3" key="1">
    <citation type="journal article" date="2010" name="Genome Res.">
        <title>Population genomic sequencing of Coccidioides fungi reveals recent hybridization and transposon control.</title>
        <authorList>
            <person name="Neafsey D.E."/>
            <person name="Barker B.M."/>
            <person name="Sharpton T.J."/>
            <person name="Stajich J.E."/>
            <person name="Park D.J."/>
            <person name="Whiston E."/>
            <person name="Hung C.-Y."/>
            <person name="McMahan C."/>
            <person name="White J."/>
            <person name="Sykes S."/>
            <person name="Heiman D."/>
            <person name="Young S."/>
            <person name="Zeng Q."/>
            <person name="Abouelleil A."/>
            <person name="Aftuck L."/>
            <person name="Bessette D."/>
            <person name="Brown A."/>
            <person name="FitzGerald M."/>
            <person name="Lui A."/>
            <person name="Macdonald J.P."/>
            <person name="Priest M."/>
            <person name="Orbach M.J."/>
            <person name="Galgiani J.N."/>
            <person name="Kirkland T.N."/>
            <person name="Cole G.T."/>
            <person name="Birren B.W."/>
            <person name="Henn M.R."/>
            <person name="Taylor J.W."/>
            <person name="Rounsley S.D."/>
        </authorList>
    </citation>
    <scope>NUCLEOTIDE SEQUENCE [LARGE SCALE GENOMIC DNA]</scope>
    <source>
        <strain evidence="3">RMSCC 757 / Silveira</strain>
    </source>
</reference>
<dbReference type="InterPro" id="IPR012337">
    <property type="entry name" value="RNaseH-like_sf"/>
</dbReference>
<evidence type="ECO:0000313" key="2">
    <source>
        <dbReference type="EMBL" id="EFW17681.1"/>
    </source>
</evidence>
<dbReference type="VEuPathDB" id="FungiDB:CPSG_06124"/>
<evidence type="ECO:0000313" key="3">
    <source>
        <dbReference type="Proteomes" id="UP000002497"/>
    </source>
</evidence>
<keyword evidence="3" id="KW-1185">Reference proteome</keyword>
<dbReference type="OMA" id="DECETYQ"/>
<feature type="chain" id="PRO_5003234321" evidence="1">
    <location>
        <begin position="28"/>
        <end position="155"/>
    </location>
</feature>
<accession>E9D8H2</accession>
<feature type="signal peptide" evidence="1">
    <location>
        <begin position="1"/>
        <end position="27"/>
    </location>
</feature>
<dbReference type="SUPFAM" id="SSF53098">
    <property type="entry name" value="Ribonuclease H-like"/>
    <property type="match status" value="1"/>
</dbReference>
<reference evidence="3" key="2">
    <citation type="submission" date="2010-03" db="EMBL/GenBank/DDBJ databases">
        <title>The genome sequence of Coccidioides posadasii strain Silveira.</title>
        <authorList>
            <consortium name="The Broad Institute Genome Sequencing Center for Infectious Disease"/>
            <person name="Neafsey D."/>
            <person name="Orbach M."/>
            <person name="Henn M.R."/>
            <person name="Cole G.T."/>
            <person name="Galgiani J."/>
            <person name="Gardner M.J."/>
            <person name="Kirkland T.N."/>
            <person name="Taylor J.W."/>
            <person name="Young S.K."/>
            <person name="Zeng Q."/>
            <person name="Koehrsen M."/>
            <person name="Alvarado L."/>
            <person name="Berlin A."/>
            <person name="Borenstein D."/>
            <person name="Chapman S.B."/>
            <person name="Chen Z."/>
            <person name="Engels R."/>
            <person name="Freedman E."/>
            <person name="Gellesch M."/>
            <person name="Goldberg J."/>
            <person name="Griggs A."/>
            <person name="Gujja S."/>
            <person name="Heilman E."/>
            <person name="Heiman D."/>
            <person name="Howarth C."/>
            <person name="Jen D."/>
            <person name="Larson L."/>
            <person name="Mehta T."/>
            <person name="Neiman D."/>
            <person name="Park D."/>
            <person name="Pearson M."/>
            <person name="Richards J."/>
            <person name="Roberts A."/>
            <person name="Saif S."/>
            <person name="Shea T."/>
            <person name="Shenoy N."/>
            <person name="Sisk P."/>
            <person name="Stolte C."/>
            <person name="Sykes S."/>
            <person name="Walk T."/>
            <person name="White J."/>
            <person name="Yandava C."/>
            <person name="Haas B."/>
            <person name="Nusbaum C."/>
            <person name="Birren B."/>
        </authorList>
    </citation>
    <scope>NUCLEOTIDE SEQUENCE [LARGE SCALE GENOMIC DNA]</scope>
    <source>
        <strain evidence="3">RMSCC 757 / Silveira</strain>
    </source>
</reference>
<keyword evidence="1" id="KW-0732">Signal</keyword>
<dbReference type="AlphaFoldDB" id="E9D8H2"/>
<dbReference type="STRING" id="443226.E9D8H2"/>
<dbReference type="EMBL" id="GL636494">
    <property type="protein sequence ID" value="EFW17681.1"/>
    <property type="molecule type" value="Genomic_DNA"/>
</dbReference>